<dbReference type="Proteomes" id="UP001330184">
    <property type="component" value="Chromosome"/>
</dbReference>
<dbReference type="EMBL" id="AP027268">
    <property type="protein sequence ID" value="BDW91902.1"/>
    <property type="molecule type" value="Genomic_DNA"/>
</dbReference>
<evidence type="ECO:0000256" key="1">
    <source>
        <dbReference type="SAM" id="SignalP"/>
    </source>
</evidence>
<protein>
    <submittedName>
        <fullName evidence="2">Uncharacterized protein</fullName>
    </submittedName>
</protein>
<sequence>MKNVFFALAFMLVGMFAYAAEIEGSDLNTINRIELSIDGQKTKSNNHNLSTFPFDCTVTIKNNNTGDSYTITVHGKSCEELIKEIMK</sequence>
<feature type="signal peptide" evidence="1">
    <location>
        <begin position="1"/>
        <end position="19"/>
    </location>
</feature>
<proteinExistence type="predicted"/>
<feature type="chain" id="PRO_5046924502" evidence="1">
    <location>
        <begin position="20"/>
        <end position="87"/>
    </location>
</feature>
<dbReference type="RefSeq" id="WP_224837836.1">
    <property type="nucleotide sequence ID" value="NZ_AP027268.1"/>
</dbReference>
<organism evidence="2 3">
    <name type="scientific">Flagellimonas marinaquae</name>
    <dbReference type="NCBI Taxonomy" id="254955"/>
    <lineage>
        <taxon>Bacteria</taxon>
        <taxon>Pseudomonadati</taxon>
        <taxon>Bacteroidota</taxon>
        <taxon>Flavobacteriia</taxon>
        <taxon>Flavobacteriales</taxon>
        <taxon>Flavobacteriaceae</taxon>
        <taxon>Flagellimonas</taxon>
    </lineage>
</organism>
<keyword evidence="1" id="KW-0732">Signal</keyword>
<dbReference type="AlphaFoldDB" id="A0AA48HCM0"/>
<keyword evidence="3" id="KW-1185">Reference proteome</keyword>
<evidence type="ECO:0000313" key="2">
    <source>
        <dbReference type="EMBL" id="BDW91902.1"/>
    </source>
</evidence>
<name>A0AA48HCM0_9FLAO</name>
<reference evidence="2 3" key="1">
    <citation type="submission" date="2023-01" db="EMBL/GenBank/DDBJ databases">
        <title>Complete genome sequence of Muricauda aquimarina strain IFOP_LL357.</title>
        <authorList>
            <person name="Gajardo G."/>
            <person name="Ueki S."/>
            <person name="Maruyama F."/>
        </authorList>
    </citation>
    <scope>NUCLEOTIDE SEQUENCE [LARGE SCALE GENOMIC DNA]</scope>
    <source>
        <strain evidence="2 3">IFOP_LL357</strain>
    </source>
</reference>
<accession>A0AA48HCM0</accession>
<gene>
    <name evidence="2" type="ORF">MACH07_07340</name>
</gene>
<evidence type="ECO:0000313" key="3">
    <source>
        <dbReference type="Proteomes" id="UP001330184"/>
    </source>
</evidence>